<feature type="domain" description="PIN" evidence="1">
    <location>
        <begin position="2"/>
        <end position="110"/>
    </location>
</feature>
<accession>D7CNS8</accession>
<dbReference type="InterPro" id="IPR002716">
    <property type="entry name" value="PIN_dom"/>
</dbReference>
<sequence length="139" mass="14619">MKVVLDTNVLVSALLTPYGPSARVLDAVLAGLLIPVFDDRILREYEEVLGRSRFGFEPQDVKALLDFFRLEGVAVAAPPLNAELPDPDDVMFVEVAAAGTADAIVTGNQKHFPAEGCGGIAVVSPGELLSLLRATGDGS</sequence>
<dbReference type="NCBIfam" id="TIGR00305">
    <property type="entry name" value="putative toxin-antitoxin system toxin component, PIN family"/>
    <property type="match status" value="1"/>
</dbReference>
<reference evidence="2 3" key="2">
    <citation type="journal article" date="2010" name="Stand. Genomic Sci.">
        <title>Complete genome sequence of Syntrophothermus lipocalidus type strain (TGB-C1).</title>
        <authorList>
            <person name="Djao O.D."/>
            <person name="Zhang X."/>
            <person name="Lucas S."/>
            <person name="Lapidus A."/>
            <person name="Del Rio T.G."/>
            <person name="Nolan M."/>
            <person name="Tice H."/>
            <person name="Cheng J.F."/>
            <person name="Han C."/>
            <person name="Tapia R."/>
            <person name="Goodwin L."/>
            <person name="Pitluck S."/>
            <person name="Liolios K."/>
            <person name="Ivanova N."/>
            <person name="Mavromatis K."/>
            <person name="Mikhailova N."/>
            <person name="Ovchinnikova G."/>
            <person name="Pati A."/>
            <person name="Brambilla E."/>
            <person name="Chen A."/>
            <person name="Palaniappan K."/>
            <person name="Land M."/>
            <person name="Hauser L."/>
            <person name="Chang Y.J."/>
            <person name="Jeffries C.D."/>
            <person name="Rohde M."/>
            <person name="Sikorski J."/>
            <person name="Spring S."/>
            <person name="Goker M."/>
            <person name="Detter J.C."/>
            <person name="Woyke T."/>
            <person name="Bristow J."/>
            <person name="Eisen J.A."/>
            <person name="Markowitz V."/>
            <person name="Hugenholtz P."/>
            <person name="Kyrpides N.C."/>
            <person name="Klenk H.P."/>
        </authorList>
    </citation>
    <scope>NUCLEOTIDE SEQUENCE [LARGE SCALE GENOMIC DNA]</scope>
    <source>
        <strain evidence="3">DSM 12680 / TGB-C1</strain>
    </source>
</reference>
<dbReference type="eggNOG" id="COG1569">
    <property type="taxonomic scope" value="Bacteria"/>
</dbReference>
<dbReference type="AlphaFoldDB" id="D7CNS8"/>
<dbReference type="Pfam" id="PF13470">
    <property type="entry name" value="PIN_3"/>
    <property type="match status" value="1"/>
</dbReference>
<dbReference type="SUPFAM" id="SSF88723">
    <property type="entry name" value="PIN domain-like"/>
    <property type="match status" value="1"/>
</dbReference>
<keyword evidence="3" id="KW-1185">Reference proteome</keyword>
<dbReference type="RefSeq" id="WP_013175765.1">
    <property type="nucleotide sequence ID" value="NC_014220.1"/>
</dbReference>
<evidence type="ECO:0000313" key="2">
    <source>
        <dbReference type="EMBL" id="ADI02363.1"/>
    </source>
</evidence>
<evidence type="ECO:0000259" key="1">
    <source>
        <dbReference type="Pfam" id="PF13470"/>
    </source>
</evidence>
<name>D7CNS8_SYNLT</name>
<dbReference type="Proteomes" id="UP000000378">
    <property type="component" value="Chromosome"/>
</dbReference>
<dbReference type="PANTHER" id="PTHR34610:SF3">
    <property type="entry name" value="SSL7007 PROTEIN"/>
    <property type="match status" value="1"/>
</dbReference>
<dbReference type="HOGENOM" id="CLU_116617_6_0_9"/>
<evidence type="ECO:0000313" key="3">
    <source>
        <dbReference type="Proteomes" id="UP000000378"/>
    </source>
</evidence>
<dbReference type="InterPro" id="IPR002850">
    <property type="entry name" value="PIN_toxin-like"/>
</dbReference>
<dbReference type="STRING" id="643648.Slip_1601"/>
<dbReference type="OrthoDB" id="32918at2"/>
<dbReference type="EMBL" id="CP002048">
    <property type="protein sequence ID" value="ADI02363.1"/>
    <property type="molecule type" value="Genomic_DNA"/>
</dbReference>
<gene>
    <name evidence="2" type="ordered locus">Slip_1601</name>
</gene>
<dbReference type="KEGG" id="slp:Slip_1601"/>
<dbReference type="PANTHER" id="PTHR34610">
    <property type="entry name" value="SSL7007 PROTEIN"/>
    <property type="match status" value="1"/>
</dbReference>
<protein>
    <submittedName>
        <fullName evidence="2">Nucleic acid binding protein</fullName>
    </submittedName>
</protein>
<proteinExistence type="predicted"/>
<dbReference type="InterPro" id="IPR029060">
    <property type="entry name" value="PIN-like_dom_sf"/>
</dbReference>
<reference evidence="3" key="1">
    <citation type="journal article" date="2010" name="Stand. Genomic Sci.">
        <title>Complete genome sequence of Syntrophothermus lipocalidus type strain (TGB-C1T).</title>
        <authorList>
            <consortium name="US DOE Joint Genome Institute (JGI-PGF)"/>
            <person name="Djao O."/>
            <person name="Zhang X."/>
            <person name="Lucas S."/>
            <person name="Lapidus A."/>
            <person name="Glavina Del Rio T."/>
            <person name="Nolan M."/>
            <person name="Tice H."/>
            <person name="Cheng J."/>
            <person name="Han C."/>
            <person name="Tapia R."/>
            <person name="Goodwin L."/>
            <person name="Pitluck S."/>
            <person name="Liolios K."/>
            <person name="Ivanova N."/>
            <person name="Mavromatis K."/>
            <person name="Mikhailova N."/>
            <person name="Ovchinnikova G."/>
            <person name="Pati A."/>
            <person name="Brambilla E."/>
            <person name="Chen A."/>
            <person name="Palaniappan K."/>
            <person name="Land M."/>
            <person name="Hauser L."/>
            <person name="Chang Y."/>
            <person name="Jeffries C."/>
            <person name="Rohde M."/>
            <person name="Sikorski J."/>
            <person name="Spring S."/>
            <person name="Goker M."/>
            <person name="Detter J."/>
            <person name="Woyke T."/>
            <person name="Bristow J."/>
            <person name="Eisen J."/>
            <person name="Markowitz V."/>
            <person name="Hugenholtz P."/>
            <person name="Kyrpides N."/>
            <person name="Klenk H."/>
        </authorList>
    </citation>
    <scope>NUCLEOTIDE SEQUENCE [LARGE SCALE GENOMIC DNA]</scope>
    <source>
        <strain evidence="3">DSM 12680 / TGB-C1</strain>
    </source>
</reference>
<organism evidence="2 3">
    <name type="scientific">Syntrophothermus lipocalidus (strain DSM 12680 / TGB-C1)</name>
    <dbReference type="NCBI Taxonomy" id="643648"/>
    <lineage>
        <taxon>Bacteria</taxon>
        <taxon>Bacillati</taxon>
        <taxon>Bacillota</taxon>
        <taxon>Clostridia</taxon>
        <taxon>Eubacteriales</taxon>
        <taxon>Syntrophomonadaceae</taxon>
        <taxon>Syntrophothermus</taxon>
    </lineage>
</organism>